<dbReference type="EMBL" id="KI964578">
    <property type="protein sequence ID" value="EUC35245.1"/>
    <property type="molecule type" value="Genomic_DNA"/>
</dbReference>
<evidence type="ECO:0000313" key="2">
    <source>
        <dbReference type="Proteomes" id="UP000053841"/>
    </source>
</evidence>
<dbReference type="AlphaFoldDB" id="W6YC92"/>
<sequence>MVLVNWWKVDEESKKMVLTANVSELPLEVAEFLLDSWEDVKITHEMIAKAIGNPTQPVGLVTSLLNRSNESVTITYEMVLEAIRNRAQPVDLTKFLLDRSEGKVEISHEMIETALGNGTTPVELTKFLLSRRRDDVKITQEMVEEATGNRKNTMILAQVLLSQGRQEAMIAPENFDTVIERNRETMKWVELLLDELDEGITITEKIVKFAYLQDNEISFIECFLRRRRKDLPIAASAVKYVLRHFPRDVVQILLDHCEFDNVFTKETIKGIGGRLLGAKDMILSLIDQRRDVIDRLLDDEQEAYAVEKLGRNLYRINFRYEGGWIYYKWKEDRWEIK</sequence>
<evidence type="ECO:0000313" key="1">
    <source>
        <dbReference type="EMBL" id="EUC35245.1"/>
    </source>
</evidence>
<dbReference type="InterPro" id="IPR055530">
    <property type="entry name" value="DUF7104"/>
</dbReference>
<dbReference type="KEGG" id="bze:COCCADRAFT_3518"/>
<proteinExistence type="predicted"/>
<name>W6YC92_COCC2</name>
<dbReference type="Pfam" id="PF23397">
    <property type="entry name" value="DUF7104"/>
    <property type="match status" value="2"/>
</dbReference>
<gene>
    <name evidence="1" type="ORF">COCCADRAFT_3518</name>
</gene>
<evidence type="ECO:0008006" key="3">
    <source>
        <dbReference type="Google" id="ProtNLM"/>
    </source>
</evidence>
<accession>W6YC92</accession>
<dbReference type="Proteomes" id="UP000053841">
    <property type="component" value="Unassembled WGS sequence"/>
</dbReference>
<dbReference type="RefSeq" id="XP_007710423.1">
    <property type="nucleotide sequence ID" value="XM_007712233.1"/>
</dbReference>
<dbReference type="GeneID" id="19147927"/>
<dbReference type="OrthoDB" id="3941259at2759"/>
<dbReference type="HOGENOM" id="CLU_823837_0_0_1"/>
<dbReference type="STRING" id="930089.W6YC92"/>
<protein>
    <recommendedName>
        <fullName evidence="3">HEAT repeat domain-containing protein</fullName>
    </recommendedName>
</protein>
<keyword evidence="2" id="KW-1185">Reference proteome</keyword>
<organism evidence="1 2">
    <name type="scientific">Cochliobolus carbonum (strain 26-R-13)</name>
    <name type="common">Maize leaf spot fungus</name>
    <name type="synonym">Bipolaris zeicola</name>
    <dbReference type="NCBI Taxonomy" id="930089"/>
    <lineage>
        <taxon>Eukaryota</taxon>
        <taxon>Fungi</taxon>
        <taxon>Dikarya</taxon>
        <taxon>Ascomycota</taxon>
        <taxon>Pezizomycotina</taxon>
        <taxon>Dothideomycetes</taxon>
        <taxon>Pleosporomycetidae</taxon>
        <taxon>Pleosporales</taxon>
        <taxon>Pleosporineae</taxon>
        <taxon>Pleosporaceae</taxon>
        <taxon>Bipolaris</taxon>
    </lineage>
</organism>
<reference evidence="1 2" key="1">
    <citation type="journal article" date="2013" name="PLoS Genet.">
        <title>Comparative genome structure, secondary metabolite, and effector coding capacity across Cochliobolus pathogens.</title>
        <authorList>
            <person name="Condon B.J."/>
            <person name="Leng Y."/>
            <person name="Wu D."/>
            <person name="Bushley K.E."/>
            <person name="Ohm R.A."/>
            <person name="Otillar R."/>
            <person name="Martin J."/>
            <person name="Schackwitz W."/>
            <person name="Grimwood J."/>
            <person name="MohdZainudin N."/>
            <person name="Xue C."/>
            <person name="Wang R."/>
            <person name="Manning V.A."/>
            <person name="Dhillon B."/>
            <person name="Tu Z.J."/>
            <person name="Steffenson B.J."/>
            <person name="Salamov A."/>
            <person name="Sun H."/>
            <person name="Lowry S."/>
            <person name="LaButti K."/>
            <person name="Han J."/>
            <person name="Copeland A."/>
            <person name="Lindquist E."/>
            <person name="Barry K."/>
            <person name="Schmutz J."/>
            <person name="Baker S.E."/>
            <person name="Ciuffetti L.M."/>
            <person name="Grigoriev I.V."/>
            <person name="Zhong S."/>
            <person name="Turgeon B.G."/>
        </authorList>
    </citation>
    <scope>NUCLEOTIDE SEQUENCE [LARGE SCALE GENOMIC DNA]</scope>
    <source>
        <strain evidence="1 2">26-R-13</strain>
    </source>
</reference>